<dbReference type="EMBL" id="VXIS01000141">
    <property type="protein sequence ID" value="KAA8901771.1"/>
    <property type="molecule type" value="Genomic_DNA"/>
</dbReference>
<comment type="caution">
    <text evidence="1">The sequence shown here is derived from an EMBL/GenBank/DDBJ whole genome shotgun (WGS) entry which is preliminary data.</text>
</comment>
<evidence type="ECO:0000313" key="1">
    <source>
        <dbReference type="EMBL" id="KAA8901771.1"/>
    </source>
</evidence>
<evidence type="ECO:0000313" key="2">
    <source>
        <dbReference type="Proteomes" id="UP000326924"/>
    </source>
</evidence>
<accession>A0A5J5ESB6</accession>
<dbReference type="InParanoid" id="A0A5J5ESB6"/>
<dbReference type="Proteomes" id="UP000326924">
    <property type="component" value="Unassembled WGS sequence"/>
</dbReference>
<reference evidence="1 2" key="1">
    <citation type="submission" date="2019-09" db="EMBL/GenBank/DDBJ databases">
        <title>Draft genome of the ectomycorrhizal ascomycete Sphaerosporella brunnea.</title>
        <authorList>
            <consortium name="DOE Joint Genome Institute"/>
            <person name="Benucci G.M."/>
            <person name="Marozzi G."/>
            <person name="Antonielli L."/>
            <person name="Sanchez S."/>
            <person name="Marco P."/>
            <person name="Wang X."/>
            <person name="Falini L.B."/>
            <person name="Barry K."/>
            <person name="Haridas S."/>
            <person name="Lipzen A."/>
            <person name="Labutti K."/>
            <person name="Grigoriev I.V."/>
            <person name="Murat C."/>
            <person name="Martin F."/>
            <person name="Albertini E."/>
            <person name="Donnini D."/>
            <person name="Bonito G."/>
        </authorList>
    </citation>
    <scope>NUCLEOTIDE SEQUENCE [LARGE SCALE GENOMIC DNA]</scope>
    <source>
        <strain evidence="1 2">Sb_GMNB300</strain>
    </source>
</reference>
<dbReference type="AlphaFoldDB" id="A0A5J5ESB6"/>
<protein>
    <submittedName>
        <fullName evidence="1">Uncharacterized protein</fullName>
    </submittedName>
</protein>
<keyword evidence="2" id="KW-1185">Reference proteome</keyword>
<sequence>MVIQRLLLPSSAISDNALLATAMDSIDALRTLALEKKPWNELIDTARNLDTRCPVTEELRIKWKSTMRVVLNYCALDRPTGPRPHLWNAVEVFDQHISRILPGPNNATCVTGNVVSPQGPRPPSFERINLAVLPKVIPAFGYADATETALFNDVDQAIRHAFRTLDKDCGFLSHARFGFTEGLSVPVLLLGNIKRQHIAWASSPGDSVVIVESPGTIVLGTSILPPPPPLPDMLSGHSSAKGVQDEISVHADVVAACEAVLKGTAVGSDAKELRKNIRQNAGPLHSNGNFKVSALVSGKSIGRKGELMKGTFGLYLTTDDNAGIKYGLTALHVACPTPALSHPPHSVLCSPGGLDLATSIYQELRPFNQDPTILKSLLSHWETNRIGELCTGNIGVDNQGFRENWALLDVTGQKGRNGEWLDADVLEEFLVENWAVSVPTTLEIVGSREPKDGEVAIMSGATSFYTVGQVQCKRKTMGYQKRTATGAAIDGSEDMSEVDVCLHYQIWPIMGKERGAGPGDSGSAVFVAEKDGLAFAGMVVSLCMEDRPTGTEEDLDDFYIRTRLFVPPDRLFAQMEAKTRKKWRVCTN</sequence>
<organism evidence="1 2">
    <name type="scientific">Sphaerosporella brunnea</name>
    <dbReference type="NCBI Taxonomy" id="1250544"/>
    <lineage>
        <taxon>Eukaryota</taxon>
        <taxon>Fungi</taxon>
        <taxon>Dikarya</taxon>
        <taxon>Ascomycota</taxon>
        <taxon>Pezizomycotina</taxon>
        <taxon>Pezizomycetes</taxon>
        <taxon>Pezizales</taxon>
        <taxon>Pyronemataceae</taxon>
        <taxon>Sphaerosporella</taxon>
    </lineage>
</organism>
<proteinExistence type="predicted"/>
<gene>
    <name evidence="1" type="ORF">FN846DRAFT_106779</name>
</gene>
<name>A0A5J5ESB6_9PEZI</name>